<dbReference type="Pfam" id="PF13313">
    <property type="entry name" value="DUF4082"/>
    <property type="match status" value="4"/>
</dbReference>
<proteinExistence type="predicted"/>
<dbReference type="InterPro" id="IPR025141">
    <property type="entry name" value="DUF4082"/>
</dbReference>
<dbReference type="EMBL" id="JZDQ02000046">
    <property type="protein sequence ID" value="OIJ24099.1"/>
    <property type="molecule type" value="Genomic_DNA"/>
</dbReference>
<protein>
    <recommendedName>
        <fullName evidence="9">Ig-like domain-containing protein</fullName>
    </recommendedName>
</protein>
<accession>A0A1J4MXT5</accession>
<feature type="domain" description="N,N-dimethylformamidase beta subunit-like C-terminal" evidence="6">
    <location>
        <begin position="92"/>
        <end position="490"/>
    </location>
</feature>
<dbReference type="Proteomes" id="UP000033772">
    <property type="component" value="Unassembled WGS sequence"/>
</dbReference>
<dbReference type="Gene3D" id="2.60.40.1220">
    <property type="match status" value="3"/>
</dbReference>
<evidence type="ECO:0000256" key="2">
    <source>
        <dbReference type="SAM" id="MobiDB-lite"/>
    </source>
</evidence>
<evidence type="ECO:0000256" key="3">
    <source>
        <dbReference type="SAM" id="SignalP"/>
    </source>
</evidence>
<dbReference type="InterPro" id="IPR046540">
    <property type="entry name" value="DMFA2_C"/>
</dbReference>
<feature type="signal peptide" evidence="3">
    <location>
        <begin position="1"/>
        <end position="30"/>
    </location>
</feature>
<dbReference type="Pfam" id="PF20254">
    <property type="entry name" value="DMFA2_C"/>
    <property type="match status" value="1"/>
</dbReference>
<feature type="domain" description="DUF4082" evidence="5">
    <location>
        <begin position="1435"/>
        <end position="1575"/>
    </location>
</feature>
<dbReference type="SUPFAM" id="SSF81296">
    <property type="entry name" value="E set domains"/>
    <property type="match status" value="1"/>
</dbReference>
<dbReference type="Pfam" id="PF13205">
    <property type="entry name" value="Big_5"/>
    <property type="match status" value="3"/>
</dbReference>
<feature type="chain" id="PRO_5009630352" description="Ig-like domain-containing protein" evidence="3">
    <location>
        <begin position="31"/>
        <end position="1584"/>
    </location>
</feature>
<dbReference type="Pfam" id="PF17957">
    <property type="entry name" value="Big_7"/>
    <property type="match status" value="1"/>
</dbReference>
<evidence type="ECO:0000259" key="4">
    <source>
        <dbReference type="Pfam" id="PF13205"/>
    </source>
</evidence>
<evidence type="ECO:0000313" key="8">
    <source>
        <dbReference type="Proteomes" id="UP000033772"/>
    </source>
</evidence>
<feature type="domain" description="SbsA Ig-like" evidence="4">
    <location>
        <begin position="798"/>
        <end position="898"/>
    </location>
</feature>
<feature type="domain" description="DUF4082" evidence="5">
    <location>
        <begin position="917"/>
        <end position="1053"/>
    </location>
</feature>
<feature type="region of interest" description="Disordered" evidence="2">
    <location>
        <begin position="341"/>
        <end position="364"/>
    </location>
</feature>
<keyword evidence="8" id="KW-1185">Reference proteome</keyword>
<feature type="domain" description="DUF4082" evidence="5">
    <location>
        <begin position="646"/>
        <end position="790"/>
    </location>
</feature>
<dbReference type="Gene3D" id="2.60.40.650">
    <property type="match status" value="1"/>
</dbReference>
<name>A0A1J4MXT5_9ACTN</name>
<reference evidence="7" key="1">
    <citation type="submission" date="2016-10" db="EMBL/GenBank/DDBJ databases">
        <title>Draft Genome Sequence of Nocardioides luteus Strain BAFB, an Alkane-Degrading Bacterium Isolated from JP-7 Polluted Soil.</title>
        <authorList>
            <person name="Brown L."/>
            <person name="Ruiz O.N."/>
            <person name="Gunasekera T."/>
        </authorList>
    </citation>
    <scope>NUCLEOTIDE SEQUENCE [LARGE SCALE GENOMIC DNA]</scope>
    <source>
        <strain evidence="7">BAFB</strain>
    </source>
</reference>
<dbReference type="InterPro" id="IPR032812">
    <property type="entry name" value="SbsA_Ig"/>
</dbReference>
<evidence type="ECO:0008006" key="9">
    <source>
        <dbReference type="Google" id="ProtNLM"/>
    </source>
</evidence>
<evidence type="ECO:0000259" key="6">
    <source>
        <dbReference type="Pfam" id="PF20254"/>
    </source>
</evidence>
<dbReference type="OrthoDB" id="505641at2"/>
<feature type="domain" description="SbsA Ig-like" evidence="4">
    <location>
        <begin position="1326"/>
        <end position="1420"/>
    </location>
</feature>
<evidence type="ECO:0000256" key="1">
    <source>
        <dbReference type="ARBA" id="ARBA00022729"/>
    </source>
</evidence>
<keyword evidence="1 3" id="KW-0732">Signal</keyword>
<dbReference type="InterPro" id="IPR014756">
    <property type="entry name" value="Ig_E-set"/>
</dbReference>
<evidence type="ECO:0000313" key="7">
    <source>
        <dbReference type="EMBL" id="OIJ24099.1"/>
    </source>
</evidence>
<feature type="domain" description="DUF4082" evidence="5">
    <location>
        <begin position="1174"/>
        <end position="1314"/>
    </location>
</feature>
<dbReference type="STRING" id="1844.UG56_024520"/>
<gene>
    <name evidence="7" type="ORF">UG56_024520</name>
</gene>
<evidence type="ECO:0000259" key="5">
    <source>
        <dbReference type="Pfam" id="PF13313"/>
    </source>
</evidence>
<organism evidence="7 8">
    <name type="scientific">Nocardioides luteus</name>
    <dbReference type="NCBI Taxonomy" id="1844"/>
    <lineage>
        <taxon>Bacteria</taxon>
        <taxon>Bacillati</taxon>
        <taxon>Actinomycetota</taxon>
        <taxon>Actinomycetes</taxon>
        <taxon>Propionibacteriales</taxon>
        <taxon>Nocardioidaceae</taxon>
        <taxon>Nocardioides</taxon>
    </lineage>
</organism>
<dbReference type="RefSeq" id="WP_052693275.1">
    <property type="nucleotide sequence ID" value="NZ_JZDQ02000046.1"/>
</dbReference>
<sequence length="1584" mass="165271">MKLRTGLAALLGVVLVTPVLSLVTASSASADPCGPEGNAIACENSKPGNPSSEWGITGAGDSSIQGFATDISVNAGNRIDFKIDTNASAYAITIYRMGWYGGDGARRITSVTPSANLPQSQPNCYRDTTTEITDCGNWAVSASWNVPATAVSGVYIAKLDRPDTNESSHITFIVRDDDSHSDVVFQTSDTTWQAYNSYGGSSFYVGGGNGRAYKLSYNRPFATRSGGTSHDFFFANEYPAVRFLERNGYDISYISGVDTDRRGSLLTNHKTFLSVGHDEYWSGQQRANVEAARDAGVNLQFLSGNEVYWRTRYEASKDGTNTPYRTLVTYKESWAQAKIDPSAESTGTWRDPRYAPKSQGGGKPENALTGTIFMSNLTDLPVTVKKSQGGLRLWRNTGLAAMTADSTALAPHTVGYESDEEQDNGFRPPGTIRMSETTGFIPGQYMRDFGRITGDGTTTHSLTLYRAASGALVFGAGSVQWTWGLDSEHDNPYHDETADKRMQQAQVNLLADMGAQPTTLMTGLTAATKSTDTTGPTVAITSPAAGSTQPNGTKVTLTGTAVDTGGGVVAGVEYSLDDGTSWHPATGTTAWSVTYVQPGVGSTPVRVRAVDDSANIGASVTRSFAVTCPCSILGQRDVPTTWNAVTSPATPSADDNGAAELGLRFTPQADGYVAGVRFFKGAGNTGTHVGSLWSSSGERLAQVTFTNESSGGWQSATFSQPVAVAAGARYTVSYTAPAGHYAVAPWAFAAQGFQAYPFEVEGGYGAAPAGVYAGAGQFPASSYQNPNYFVDVLYTTTDNSPLTATNQWPLAGSSSVPRNTTVSARFTKPVVASTVGLRLTDSVGNVVAGSTAYDSTTRTVTFTPSADLAGFVTYTATLSGEDSGGTAVSTGKTWSFRTAKPPAAAGVCPCSLYDEDATPAVLQDPENAQLTLGVRFRADVAGTVTGVKFYKGVNNAAPHTGTLWSANGTVLAQGTFADESTSGWQTLTFTQPVQIQANTDYIASYRTNGYYSATPNAFASADLSKPPLRVTSTAGAYAYGTGFPAATSPSSYMVDVVFEKGAPTLTMTSRSPVPGAVEVPRASNVVASFSSALSSGYSVSATSGGQAIQGTTTLGNSGTTLTFDPTSLLPAAADVTVTISGITSTEGASMPTQSWTFRTRSAETPDKQTLFGDVVPAVEAQDDSSPVEVGTVFSPTRDGRVTAIRFYKGAGNGGTHVGSLWNTAGQRLAQVTFANETATGWQQATLSSPVAVQAGVSYIVSYLASQGHYATTSGFFSTAYSSGDLTAPAGDNGRYLYGAAGGFPQYTYGSTNYFADVLFERSTPTISVTDRNPSAGQIDVATSAIPSITFSTGIASGWSMAVTANGSAVAGSATLSSDGRTLRFTPSAALPSGATVSVTVSGVVSTDGASLPTQTWSFTTVAPTATEVSLFTGVTPQNASTLDLMPIEVGTAFRTSVAGSVTAIRFYKGSGNTGTHVGSLWSPTGTRIAQVTFTNETATGWQQATLATPVALTPGSTYIVSYYAPNGRYSSTPAALTQNWTAGPLTAPGGANGRYRYGTGGGLPNRSWNSTNYFVDVRFRPASP</sequence>
<dbReference type="InterPro" id="IPR014755">
    <property type="entry name" value="Cu-Rt/internalin_Ig-like"/>
</dbReference>
<comment type="caution">
    <text evidence="7">The sequence shown here is derived from an EMBL/GenBank/DDBJ whole genome shotgun (WGS) entry which is preliminary data.</text>
</comment>
<feature type="domain" description="SbsA Ig-like" evidence="4">
    <location>
        <begin position="1065"/>
        <end position="1159"/>
    </location>
</feature>